<dbReference type="PRINTS" id="PR00080">
    <property type="entry name" value="SDRFAMILY"/>
</dbReference>
<evidence type="ECO:0000313" key="5">
    <source>
        <dbReference type="Proteomes" id="UP000242146"/>
    </source>
</evidence>
<proteinExistence type="inferred from homology"/>
<dbReference type="InterPro" id="IPR036291">
    <property type="entry name" value="NAD(P)-bd_dom_sf"/>
</dbReference>
<dbReference type="PRINTS" id="PR00081">
    <property type="entry name" value="GDHRDH"/>
</dbReference>
<dbReference type="PANTHER" id="PTHR42901">
    <property type="entry name" value="ALCOHOL DEHYDROGENASE"/>
    <property type="match status" value="1"/>
</dbReference>
<comment type="similarity">
    <text evidence="1 3">Belongs to the short-chain dehydrogenases/reductases (SDR) family.</text>
</comment>
<evidence type="ECO:0000256" key="2">
    <source>
        <dbReference type="ARBA" id="ARBA00023002"/>
    </source>
</evidence>
<keyword evidence="5" id="KW-1185">Reference proteome</keyword>
<name>A0A1X2GWE7_9FUNG</name>
<dbReference type="Pfam" id="PF00106">
    <property type="entry name" value="adh_short"/>
    <property type="match status" value="1"/>
</dbReference>
<accession>A0A1X2GWE7</accession>
<sequence>MYTTDRLKGKTVLITGASAGIGLATAHEFAKSGANLILGARRVERLDQLKEELGEKYGIKTYAMAMDVRHKQAIDDAVATIPNDFKDVDILFNNAGLVKGMDHLANVSEADFDTMMDTNVKGLTFLTQAILPIMKQRQQGHIINMGSVAGREAYPGGSIYCASKFAVEAITRSLLHELMDTPLRVSLVAPGMVETEFSEVRFRGDKDKAAAVYSGMQPLVGQDIAELVVFIASRPPHVNIVDTLVFPTAQAGARSVHRK</sequence>
<gene>
    <name evidence="4" type="ORF">DM01DRAFT_1331770</name>
</gene>
<evidence type="ECO:0000256" key="3">
    <source>
        <dbReference type="RuleBase" id="RU000363"/>
    </source>
</evidence>
<organism evidence="4 5">
    <name type="scientific">Hesseltinella vesiculosa</name>
    <dbReference type="NCBI Taxonomy" id="101127"/>
    <lineage>
        <taxon>Eukaryota</taxon>
        <taxon>Fungi</taxon>
        <taxon>Fungi incertae sedis</taxon>
        <taxon>Mucoromycota</taxon>
        <taxon>Mucoromycotina</taxon>
        <taxon>Mucoromycetes</taxon>
        <taxon>Mucorales</taxon>
        <taxon>Cunninghamellaceae</taxon>
        <taxon>Hesseltinella</taxon>
    </lineage>
</organism>
<keyword evidence="2" id="KW-0560">Oxidoreductase</keyword>
<dbReference type="EMBL" id="MCGT01000002">
    <property type="protein sequence ID" value="ORX62330.1"/>
    <property type="molecule type" value="Genomic_DNA"/>
</dbReference>
<dbReference type="OrthoDB" id="6251714at2759"/>
<dbReference type="Proteomes" id="UP000242146">
    <property type="component" value="Unassembled WGS sequence"/>
</dbReference>
<dbReference type="Gene3D" id="3.40.50.720">
    <property type="entry name" value="NAD(P)-binding Rossmann-like Domain"/>
    <property type="match status" value="1"/>
</dbReference>
<dbReference type="SUPFAM" id="SSF51735">
    <property type="entry name" value="NAD(P)-binding Rossmann-fold domains"/>
    <property type="match status" value="1"/>
</dbReference>
<reference evidence="4 5" key="1">
    <citation type="submission" date="2016-07" db="EMBL/GenBank/DDBJ databases">
        <title>Pervasive Adenine N6-methylation of Active Genes in Fungi.</title>
        <authorList>
            <consortium name="DOE Joint Genome Institute"/>
            <person name="Mondo S.J."/>
            <person name="Dannebaum R.O."/>
            <person name="Kuo R.C."/>
            <person name="Labutti K."/>
            <person name="Haridas S."/>
            <person name="Kuo A."/>
            <person name="Salamov A."/>
            <person name="Ahrendt S.R."/>
            <person name="Lipzen A."/>
            <person name="Sullivan W."/>
            <person name="Andreopoulos W.B."/>
            <person name="Clum A."/>
            <person name="Lindquist E."/>
            <person name="Daum C."/>
            <person name="Ramamoorthy G.K."/>
            <person name="Gryganskyi A."/>
            <person name="Culley D."/>
            <person name="Magnuson J.K."/>
            <person name="James T.Y."/>
            <person name="O'Malley M.A."/>
            <person name="Stajich J.E."/>
            <person name="Spatafora J.W."/>
            <person name="Visel A."/>
            <person name="Grigoriev I.V."/>
        </authorList>
    </citation>
    <scope>NUCLEOTIDE SEQUENCE [LARGE SCALE GENOMIC DNA]</scope>
    <source>
        <strain evidence="4 5">NRRL 3301</strain>
    </source>
</reference>
<protein>
    <submittedName>
        <fullName evidence="4">NAD(P)-binding protein</fullName>
    </submittedName>
</protein>
<dbReference type="FunFam" id="3.40.50.720:FF:000047">
    <property type="entry name" value="NADP-dependent L-serine/L-allo-threonine dehydrogenase"/>
    <property type="match status" value="1"/>
</dbReference>
<evidence type="ECO:0000256" key="1">
    <source>
        <dbReference type="ARBA" id="ARBA00006484"/>
    </source>
</evidence>
<dbReference type="AlphaFoldDB" id="A0A1X2GWE7"/>
<dbReference type="STRING" id="101127.A0A1X2GWE7"/>
<dbReference type="PANTHER" id="PTHR42901:SF1">
    <property type="entry name" value="ALCOHOL DEHYDROGENASE"/>
    <property type="match status" value="1"/>
</dbReference>
<evidence type="ECO:0000313" key="4">
    <source>
        <dbReference type="EMBL" id="ORX62330.1"/>
    </source>
</evidence>
<dbReference type="InterPro" id="IPR002347">
    <property type="entry name" value="SDR_fam"/>
</dbReference>
<comment type="caution">
    <text evidence="4">The sequence shown here is derived from an EMBL/GenBank/DDBJ whole genome shotgun (WGS) entry which is preliminary data.</text>
</comment>
<dbReference type="GO" id="GO:0016616">
    <property type="term" value="F:oxidoreductase activity, acting on the CH-OH group of donors, NAD or NADP as acceptor"/>
    <property type="evidence" value="ECO:0007669"/>
    <property type="project" value="UniProtKB-ARBA"/>
</dbReference>